<dbReference type="SUPFAM" id="SSF52540">
    <property type="entry name" value="P-loop containing nucleoside triphosphate hydrolases"/>
    <property type="match status" value="1"/>
</dbReference>
<proteinExistence type="predicted"/>
<protein>
    <recommendedName>
        <fullName evidence="2">Sulfotransferase</fullName>
    </recommendedName>
</protein>
<accession>A0A3B0TTR8</accession>
<reference evidence="1" key="1">
    <citation type="submission" date="2018-06" db="EMBL/GenBank/DDBJ databases">
        <authorList>
            <person name="Zhirakovskaya E."/>
        </authorList>
    </citation>
    <scope>NUCLEOTIDE SEQUENCE</scope>
</reference>
<evidence type="ECO:0000313" key="1">
    <source>
        <dbReference type="EMBL" id="VAW17832.1"/>
    </source>
</evidence>
<dbReference type="AlphaFoldDB" id="A0A3B0TTR8"/>
<dbReference type="Gene3D" id="3.40.50.300">
    <property type="entry name" value="P-loop containing nucleotide triphosphate hydrolases"/>
    <property type="match status" value="1"/>
</dbReference>
<organism evidence="1">
    <name type="scientific">hydrothermal vent metagenome</name>
    <dbReference type="NCBI Taxonomy" id="652676"/>
    <lineage>
        <taxon>unclassified sequences</taxon>
        <taxon>metagenomes</taxon>
        <taxon>ecological metagenomes</taxon>
    </lineage>
</organism>
<dbReference type="InterPro" id="IPR027417">
    <property type="entry name" value="P-loop_NTPase"/>
</dbReference>
<feature type="non-terminal residue" evidence="1">
    <location>
        <position position="161"/>
    </location>
</feature>
<dbReference type="EMBL" id="UOEN01000391">
    <property type="protein sequence ID" value="VAW17832.1"/>
    <property type="molecule type" value="Genomic_DNA"/>
</dbReference>
<name>A0A3B0TTR8_9ZZZZ</name>
<gene>
    <name evidence="1" type="ORF">MNBD_BACTEROID05-13</name>
</gene>
<sequence>MDRSLFLVSGFSRGGTNLLWNLICSHPGVLSTGVELNQIFGPSHTNIPMYWKGAIESFAIPGFPVPKSIASYGGRRVLELAENHAEESWGRWKTSNDIYTKDEIVRLPVCTKSVNSWARDRIFGLLKRNVALKYNRLLLRSFGVVKTVYLIRDAEAVCNGW</sequence>
<evidence type="ECO:0008006" key="2">
    <source>
        <dbReference type="Google" id="ProtNLM"/>
    </source>
</evidence>